<evidence type="ECO:0000313" key="2">
    <source>
        <dbReference type="EMBL" id="GFC88665.1"/>
    </source>
</evidence>
<dbReference type="EMBL" id="BKCJ011116776">
    <property type="protein sequence ID" value="GFC88665.1"/>
    <property type="molecule type" value="Genomic_DNA"/>
</dbReference>
<gene>
    <name evidence="2" type="ORF">Tci_860635</name>
</gene>
<dbReference type="AlphaFoldDB" id="A0A699RRE2"/>
<keyword evidence="2" id="KW-0808">Transferase</keyword>
<accession>A0A699RRE2</accession>
<dbReference type="InterPro" id="IPR041429">
    <property type="entry name" value="ITPK1_N"/>
</dbReference>
<protein>
    <submittedName>
        <fullName evidence="2">Inositol-tetrakisphosphate 1-kinase 3-like isoform X1</fullName>
    </submittedName>
</protein>
<sequence length="55" mass="6093">MRLMHEIEEEEDNEIQIESSSGSIVELGMKGVVVGYALTSKKIKSFLQPKLEGLA</sequence>
<comment type="caution">
    <text evidence="2">The sequence shown here is derived from an EMBL/GenBank/DDBJ whole genome shotgun (WGS) entry which is preliminary data.</text>
</comment>
<keyword evidence="2" id="KW-0418">Kinase</keyword>
<dbReference type="GO" id="GO:0016301">
    <property type="term" value="F:kinase activity"/>
    <property type="evidence" value="ECO:0007669"/>
    <property type="project" value="UniProtKB-KW"/>
</dbReference>
<reference evidence="2" key="1">
    <citation type="journal article" date="2019" name="Sci. Rep.">
        <title>Draft genome of Tanacetum cinerariifolium, the natural source of mosquito coil.</title>
        <authorList>
            <person name="Yamashiro T."/>
            <person name="Shiraishi A."/>
            <person name="Satake H."/>
            <person name="Nakayama K."/>
        </authorList>
    </citation>
    <scope>NUCLEOTIDE SEQUENCE</scope>
</reference>
<name>A0A699RRE2_TANCI</name>
<evidence type="ECO:0000259" key="1">
    <source>
        <dbReference type="Pfam" id="PF17927"/>
    </source>
</evidence>
<proteinExistence type="predicted"/>
<organism evidence="2">
    <name type="scientific">Tanacetum cinerariifolium</name>
    <name type="common">Dalmatian daisy</name>
    <name type="synonym">Chrysanthemum cinerariifolium</name>
    <dbReference type="NCBI Taxonomy" id="118510"/>
    <lineage>
        <taxon>Eukaryota</taxon>
        <taxon>Viridiplantae</taxon>
        <taxon>Streptophyta</taxon>
        <taxon>Embryophyta</taxon>
        <taxon>Tracheophyta</taxon>
        <taxon>Spermatophyta</taxon>
        <taxon>Magnoliopsida</taxon>
        <taxon>eudicotyledons</taxon>
        <taxon>Gunneridae</taxon>
        <taxon>Pentapetalae</taxon>
        <taxon>asterids</taxon>
        <taxon>campanulids</taxon>
        <taxon>Asterales</taxon>
        <taxon>Asteraceae</taxon>
        <taxon>Asteroideae</taxon>
        <taxon>Anthemideae</taxon>
        <taxon>Anthemidinae</taxon>
        <taxon>Tanacetum</taxon>
    </lineage>
</organism>
<feature type="non-terminal residue" evidence="2">
    <location>
        <position position="55"/>
    </location>
</feature>
<dbReference type="Pfam" id="PF17927">
    <property type="entry name" value="Ins134_P3_kin_N"/>
    <property type="match status" value="1"/>
</dbReference>
<feature type="domain" description="Inositol-tetrakisphosphate 1-kinase N-terminal" evidence="1">
    <location>
        <begin position="33"/>
        <end position="55"/>
    </location>
</feature>